<feature type="compositionally biased region" description="Low complexity" evidence="1">
    <location>
        <begin position="239"/>
        <end position="251"/>
    </location>
</feature>
<feature type="compositionally biased region" description="Low complexity" evidence="1">
    <location>
        <begin position="210"/>
        <end position="219"/>
    </location>
</feature>
<organism evidence="2 3">
    <name type="scientific">Ascobolus immersus RN42</name>
    <dbReference type="NCBI Taxonomy" id="1160509"/>
    <lineage>
        <taxon>Eukaryota</taxon>
        <taxon>Fungi</taxon>
        <taxon>Dikarya</taxon>
        <taxon>Ascomycota</taxon>
        <taxon>Pezizomycotina</taxon>
        <taxon>Pezizomycetes</taxon>
        <taxon>Pezizales</taxon>
        <taxon>Ascobolaceae</taxon>
        <taxon>Ascobolus</taxon>
    </lineage>
</organism>
<proteinExistence type="predicted"/>
<dbReference type="EMBL" id="ML119675">
    <property type="protein sequence ID" value="RPA82009.1"/>
    <property type="molecule type" value="Genomic_DNA"/>
</dbReference>
<evidence type="ECO:0000313" key="3">
    <source>
        <dbReference type="Proteomes" id="UP000275078"/>
    </source>
</evidence>
<accession>A0A3N4I7F9</accession>
<evidence type="ECO:0000256" key="1">
    <source>
        <dbReference type="SAM" id="MobiDB-lite"/>
    </source>
</evidence>
<feature type="region of interest" description="Disordered" evidence="1">
    <location>
        <begin position="207"/>
        <end position="251"/>
    </location>
</feature>
<sequence length="406" mass="44984">MLATKVTYTAYKPAETSSSSRNCSKRQHHTETVILARPCPSIRITETKRTYKAYSKVPIQKHQSYQALPPRTVNTTLDTDSPAQLEVLFNELLSTIGTSVQELQGPEPDSNTTADLPATVPVHPDAELFEMALKRSKPALRIKSRPRSMFTPLALMTPGTPPSPEDLHLHQIPQRVVGPINIAIIRYLANIPFHSKENSRQYSIDPMLLSPRSNASSSSDSEDITPAQSPTSEATNRWSSSSSISSITSTPSQGSLATVLLEKLAGAQTFLAYIQSLFKLYHSSILPSIRTHYNTLYTTWCHAIDTASDADTDPTVIALEKEMELLVDWAVPGMGNAIELAQKRWSEEERWVGLRDEGKWETPSGARGEGRIFKHLADRFAGLQAEGGEVLIRMAREKLCGRGWEM</sequence>
<dbReference type="Proteomes" id="UP000275078">
    <property type="component" value="Unassembled WGS sequence"/>
</dbReference>
<name>A0A3N4I7F9_ASCIM</name>
<reference evidence="2 3" key="1">
    <citation type="journal article" date="2018" name="Nat. Ecol. Evol.">
        <title>Pezizomycetes genomes reveal the molecular basis of ectomycorrhizal truffle lifestyle.</title>
        <authorList>
            <person name="Murat C."/>
            <person name="Payen T."/>
            <person name="Noel B."/>
            <person name="Kuo A."/>
            <person name="Morin E."/>
            <person name="Chen J."/>
            <person name="Kohler A."/>
            <person name="Krizsan K."/>
            <person name="Balestrini R."/>
            <person name="Da Silva C."/>
            <person name="Montanini B."/>
            <person name="Hainaut M."/>
            <person name="Levati E."/>
            <person name="Barry K.W."/>
            <person name="Belfiori B."/>
            <person name="Cichocki N."/>
            <person name="Clum A."/>
            <person name="Dockter R.B."/>
            <person name="Fauchery L."/>
            <person name="Guy J."/>
            <person name="Iotti M."/>
            <person name="Le Tacon F."/>
            <person name="Lindquist E.A."/>
            <person name="Lipzen A."/>
            <person name="Malagnac F."/>
            <person name="Mello A."/>
            <person name="Molinier V."/>
            <person name="Miyauchi S."/>
            <person name="Poulain J."/>
            <person name="Riccioni C."/>
            <person name="Rubini A."/>
            <person name="Sitrit Y."/>
            <person name="Splivallo R."/>
            <person name="Traeger S."/>
            <person name="Wang M."/>
            <person name="Zifcakova L."/>
            <person name="Wipf D."/>
            <person name="Zambonelli A."/>
            <person name="Paolocci F."/>
            <person name="Nowrousian M."/>
            <person name="Ottonello S."/>
            <person name="Baldrian P."/>
            <person name="Spatafora J.W."/>
            <person name="Henrissat B."/>
            <person name="Nagy L.G."/>
            <person name="Aury J.M."/>
            <person name="Wincker P."/>
            <person name="Grigoriev I.V."/>
            <person name="Bonfante P."/>
            <person name="Martin F.M."/>
        </authorList>
    </citation>
    <scope>NUCLEOTIDE SEQUENCE [LARGE SCALE GENOMIC DNA]</scope>
    <source>
        <strain evidence="2 3">RN42</strain>
    </source>
</reference>
<gene>
    <name evidence="2" type="ORF">BJ508DRAFT_326027</name>
</gene>
<dbReference type="AlphaFoldDB" id="A0A3N4I7F9"/>
<evidence type="ECO:0000313" key="2">
    <source>
        <dbReference type="EMBL" id="RPA82009.1"/>
    </source>
</evidence>
<protein>
    <submittedName>
        <fullName evidence="2">Uncharacterized protein</fullName>
    </submittedName>
</protein>
<feature type="compositionally biased region" description="Polar residues" evidence="1">
    <location>
        <begin position="226"/>
        <end position="238"/>
    </location>
</feature>
<keyword evidence="3" id="KW-1185">Reference proteome</keyword>